<comment type="function">
    <text evidence="5">Responsible for synthesis of pseudouridine from uracil-55 in the psi GC loop of transfer RNAs.</text>
</comment>
<dbReference type="InterPro" id="IPR014780">
    <property type="entry name" value="tRNA_psdUridine_synth_TruB"/>
</dbReference>
<dbReference type="GO" id="GO:1990481">
    <property type="term" value="P:mRNA pseudouridine synthesis"/>
    <property type="evidence" value="ECO:0007669"/>
    <property type="project" value="TreeGrafter"/>
</dbReference>
<dbReference type="Pfam" id="PF16198">
    <property type="entry name" value="TruB_C_2"/>
    <property type="match status" value="1"/>
</dbReference>
<dbReference type="CDD" id="cd02573">
    <property type="entry name" value="PseudoU_synth_EcTruB"/>
    <property type="match status" value="1"/>
</dbReference>
<evidence type="ECO:0000256" key="4">
    <source>
        <dbReference type="ARBA" id="ARBA00023235"/>
    </source>
</evidence>
<comment type="caution">
    <text evidence="9">The sequence shown here is derived from an EMBL/GenBank/DDBJ whole genome shotgun (WGS) entry which is preliminary data.</text>
</comment>
<dbReference type="Gene3D" id="3.30.2350.10">
    <property type="entry name" value="Pseudouridine synthase"/>
    <property type="match status" value="1"/>
</dbReference>
<dbReference type="PANTHER" id="PTHR13767:SF2">
    <property type="entry name" value="PSEUDOURIDYLATE SYNTHASE TRUB1"/>
    <property type="match status" value="1"/>
</dbReference>
<evidence type="ECO:0000259" key="8">
    <source>
        <dbReference type="Pfam" id="PF16198"/>
    </source>
</evidence>
<comment type="similarity">
    <text evidence="2 5">Belongs to the pseudouridine synthase TruB family. Type 1 subfamily.</text>
</comment>
<keyword evidence="10" id="KW-1185">Reference proteome</keyword>
<evidence type="ECO:0000256" key="5">
    <source>
        <dbReference type="HAMAP-Rule" id="MF_01080"/>
    </source>
</evidence>
<dbReference type="GO" id="GO:0031119">
    <property type="term" value="P:tRNA pseudouridine synthesis"/>
    <property type="evidence" value="ECO:0007669"/>
    <property type="project" value="UniProtKB-UniRule"/>
</dbReference>
<dbReference type="Gene3D" id="2.30.130.10">
    <property type="entry name" value="PUA domain"/>
    <property type="match status" value="1"/>
</dbReference>
<organism evidence="9 10">
    <name type="scientific">Cryobacterium cryoconiti</name>
    <dbReference type="NCBI Taxonomy" id="1259239"/>
    <lineage>
        <taxon>Bacteria</taxon>
        <taxon>Bacillati</taxon>
        <taxon>Actinomycetota</taxon>
        <taxon>Actinomycetes</taxon>
        <taxon>Micrococcales</taxon>
        <taxon>Microbacteriaceae</taxon>
        <taxon>Cryobacterium</taxon>
    </lineage>
</organism>
<feature type="domain" description="tRNA pseudouridylate synthase B C-terminal" evidence="8">
    <location>
        <begin position="195"/>
        <end position="235"/>
    </location>
</feature>
<evidence type="ECO:0000259" key="6">
    <source>
        <dbReference type="Pfam" id="PF01509"/>
    </source>
</evidence>
<dbReference type="Pfam" id="PF09142">
    <property type="entry name" value="TruB_C"/>
    <property type="match status" value="1"/>
</dbReference>
<protein>
    <recommendedName>
        <fullName evidence="5">tRNA pseudouridine synthase B</fullName>
        <ecNumber evidence="5">5.4.99.25</ecNumber>
    </recommendedName>
    <alternativeName>
        <fullName evidence="5">tRNA pseudouridine(55) synthase</fullName>
        <shortName evidence="5">Psi55 synthase</shortName>
    </alternativeName>
    <alternativeName>
        <fullName evidence="5">tRNA pseudouridylate synthase</fullName>
    </alternativeName>
    <alternativeName>
        <fullName evidence="5">tRNA-uridine isomerase</fullName>
    </alternativeName>
</protein>
<feature type="domain" description="Pseudouridine synthase II N-terminal" evidence="6">
    <location>
        <begin position="39"/>
        <end position="194"/>
    </location>
</feature>
<dbReference type="PANTHER" id="PTHR13767">
    <property type="entry name" value="TRNA-PSEUDOURIDINE SYNTHASE"/>
    <property type="match status" value="1"/>
</dbReference>
<dbReference type="InterPro" id="IPR002501">
    <property type="entry name" value="PsdUridine_synth_N"/>
</dbReference>
<sequence>MARVNEQAAQGKVGATASGLLLVDKPQGWTSHDAVARTRRLAGTRKVGHAGTLDPMATGLLILGINSSTRLLTYVVGLDKEYRATIRLGAATTTDDAEGEELTRASVAVVAALSPHAITAGIAALTGDIAQQPSSVSAIKVDGKRAYALVRAGETVDLPARPVTVSTFELLSTTTVDGFLDLEVRVECSSGTYIRALARDLGADLAVGGHLTSLRRTRIGPFRIEAAQPLAELDVAAGLIGPTDAATRLLGRLDLTEQQAIDLGHGKRIAVDAASRTVAGQGDDGSGGPVAAIAPDGRLVGLVEFRGDHAKSLLNFPRDEAAE</sequence>
<dbReference type="NCBIfam" id="TIGR00431">
    <property type="entry name" value="TruB"/>
    <property type="match status" value="1"/>
</dbReference>
<dbReference type="RefSeq" id="WP_134425023.1">
    <property type="nucleotide sequence ID" value="NZ_SOHA01000034.1"/>
</dbReference>
<dbReference type="Proteomes" id="UP000297472">
    <property type="component" value="Unassembled WGS sequence"/>
</dbReference>
<keyword evidence="3 5" id="KW-0819">tRNA processing</keyword>
<dbReference type="SUPFAM" id="SSF88697">
    <property type="entry name" value="PUA domain-like"/>
    <property type="match status" value="1"/>
</dbReference>
<comment type="catalytic activity">
    <reaction evidence="1 5">
        <text>uridine(55) in tRNA = pseudouridine(55) in tRNA</text>
        <dbReference type="Rhea" id="RHEA:42532"/>
        <dbReference type="Rhea" id="RHEA-COMP:10101"/>
        <dbReference type="Rhea" id="RHEA-COMP:10102"/>
        <dbReference type="ChEBI" id="CHEBI:65314"/>
        <dbReference type="ChEBI" id="CHEBI:65315"/>
        <dbReference type="EC" id="5.4.99.25"/>
    </reaction>
</comment>
<keyword evidence="4 5" id="KW-0413">Isomerase</keyword>
<feature type="domain" description="tRNA pseudouridine synthase II TruB subfamily 2 C-terminal" evidence="7">
    <location>
        <begin position="252"/>
        <end position="317"/>
    </location>
</feature>
<dbReference type="GO" id="GO:0160148">
    <property type="term" value="F:tRNA pseudouridine(55) synthase activity"/>
    <property type="evidence" value="ECO:0007669"/>
    <property type="project" value="UniProtKB-EC"/>
</dbReference>
<dbReference type="InterPro" id="IPR020103">
    <property type="entry name" value="PsdUridine_synth_cat_dom_sf"/>
</dbReference>
<dbReference type="SUPFAM" id="SSF55120">
    <property type="entry name" value="Pseudouridine synthase"/>
    <property type="match status" value="1"/>
</dbReference>
<reference evidence="9 10" key="1">
    <citation type="submission" date="2019-03" db="EMBL/GenBank/DDBJ databases">
        <title>Genomics of glacier-inhabiting Cryobacterium strains.</title>
        <authorList>
            <person name="Liu Q."/>
            <person name="Xin Y.-H."/>
        </authorList>
    </citation>
    <scope>NUCLEOTIDE SEQUENCE [LARGE SCALE GENOMIC DNA]</scope>
    <source>
        <strain evidence="9 10">TMT1-51</strain>
    </source>
</reference>
<dbReference type="HAMAP" id="MF_01080">
    <property type="entry name" value="TruB_bact"/>
    <property type="match status" value="1"/>
</dbReference>
<dbReference type="InterPro" id="IPR032819">
    <property type="entry name" value="TruB_C"/>
</dbReference>
<dbReference type="InterPro" id="IPR015947">
    <property type="entry name" value="PUA-like_sf"/>
</dbReference>
<gene>
    <name evidence="5 9" type="primary">truB</name>
    <name evidence="9" type="ORF">E3T49_11445</name>
</gene>
<proteinExistence type="inferred from homology"/>
<dbReference type="GO" id="GO:0003723">
    <property type="term" value="F:RNA binding"/>
    <property type="evidence" value="ECO:0007669"/>
    <property type="project" value="InterPro"/>
</dbReference>
<dbReference type="OrthoDB" id="9802309at2"/>
<dbReference type="EMBL" id="SOHA01000034">
    <property type="protein sequence ID" value="TFD29077.1"/>
    <property type="molecule type" value="Genomic_DNA"/>
</dbReference>
<evidence type="ECO:0000256" key="1">
    <source>
        <dbReference type="ARBA" id="ARBA00000385"/>
    </source>
</evidence>
<dbReference type="AlphaFoldDB" id="A0A4Y8JTX3"/>
<feature type="active site" description="Nucleophile" evidence="5">
    <location>
        <position position="54"/>
    </location>
</feature>
<evidence type="ECO:0000313" key="10">
    <source>
        <dbReference type="Proteomes" id="UP000297472"/>
    </source>
</evidence>
<dbReference type="EC" id="5.4.99.25" evidence="5"/>
<name>A0A4Y8JTX3_9MICO</name>
<dbReference type="InterPro" id="IPR036974">
    <property type="entry name" value="PUA_sf"/>
</dbReference>
<dbReference type="Pfam" id="PF01509">
    <property type="entry name" value="TruB_N"/>
    <property type="match status" value="1"/>
</dbReference>
<evidence type="ECO:0000256" key="2">
    <source>
        <dbReference type="ARBA" id="ARBA00005642"/>
    </source>
</evidence>
<accession>A0A4Y8JTX3</accession>
<evidence type="ECO:0000256" key="3">
    <source>
        <dbReference type="ARBA" id="ARBA00022694"/>
    </source>
</evidence>
<evidence type="ECO:0000259" key="7">
    <source>
        <dbReference type="Pfam" id="PF09142"/>
    </source>
</evidence>
<dbReference type="InterPro" id="IPR015225">
    <property type="entry name" value="tRNA_psdUridine_synth_fam2_C"/>
</dbReference>
<evidence type="ECO:0000313" key="9">
    <source>
        <dbReference type="EMBL" id="TFD29077.1"/>
    </source>
</evidence>